<dbReference type="OrthoDB" id="5588846at2759"/>
<evidence type="ECO:0000313" key="5">
    <source>
        <dbReference type="Proteomes" id="UP000789570"/>
    </source>
</evidence>
<dbReference type="Proteomes" id="UP000789570">
    <property type="component" value="Unassembled WGS sequence"/>
</dbReference>
<evidence type="ECO:0000256" key="1">
    <source>
        <dbReference type="ARBA" id="ARBA00022729"/>
    </source>
</evidence>
<dbReference type="Pfam" id="PF13385">
    <property type="entry name" value="Laminin_G_3"/>
    <property type="match status" value="1"/>
</dbReference>
<gene>
    <name evidence="4" type="ORF">FCALED_LOCUS9255</name>
</gene>
<name>A0A9N9CTA2_9GLOM</name>
<feature type="domain" description="MIR" evidence="3">
    <location>
        <begin position="283"/>
        <end position="336"/>
    </location>
</feature>
<reference evidence="4" key="1">
    <citation type="submission" date="2021-06" db="EMBL/GenBank/DDBJ databases">
        <authorList>
            <person name="Kallberg Y."/>
            <person name="Tangrot J."/>
            <person name="Rosling A."/>
        </authorList>
    </citation>
    <scope>NUCLEOTIDE SEQUENCE</scope>
    <source>
        <strain evidence="4">UK204</strain>
    </source>
</reference>
<keyword evidence="1" id="KW-0732">Signal</keyword>
<dbReference type="PANTHER" id="PTHR46809">
    <property type="entry name" value="STROMAL CELL-DERIVED FACTOR 2-LIKE PROTEIN"/>
    <property type="match status" value="1"/>
</dbReference>
<dbReference type="Gene3D" id="2.80.10.50">
    <property type="match status" value="2"/>
</dbReference>
<proteinExistence type="predicted"/>
<sequence>MKRFVVKEWAELISDPINFKEQTQLIFDHADLPVVKDELSLTLRLKIQSHNSFHWAVIFGKGTEGSRTPRLELIPNKSSFHVRFSSNWSDNVGIQEVWDGLLLDRWYHLAYTISDSEKRLDFYIDGKWVGFDCIPNIKTGKVVFNDGPLYIGQTFKNGDISNFRYFNWRLSADEVKEDSLNTQITYGSKVAFVHVPTGKYLSTKGIKYDYGQLGQQHMVVGTGRKIDLKNDLLKLMHQATGGILHSHVISCGSTPLMKHQQGRNGDDDWLIQRYNSIYSKDDSVYVCNNDMISLIHFNSNNTALYSHPILFGDGSQEVSCHGNGNDENNKWRIELVDDSEL</sequence>
<dbReference type="SUPFAM" id="SSF49899">
    <property type="entry name" value="Concanavalin A-like lectins/glucanases"/>
    <property type="match status" value="1"/>
</dbReference>
<evidence type="ECO:0000313" key="4">
    <source>
        <dbReference type="EMBL" id="CAG8614854.1"/>
    </source>
</evidence>
<keyword evidence="5" id="KW-1185">Reference proteome</keyword>
<dbReference type="SMART" id="SM00472">
    <property type="entry name" value="MIR"/>
    <property type="match status" value="2"/>
</dbReference>
<comment type="caution">
    <text evidence="4">The sequence shown here is derived from an EMBL/GenBank/DDBJ whole genome shotgun (WGS) entry which is preliminary data.</text>
</comment>
<dbReference type="InterPro" id="IPR013320">
    <property type="entry name" value="ConA-like_dom_sf"/>
</dbReference>
<dbReference type="InterPro" id="IPR036300">
    <property type="entry name" value="MIR_dom_sf"/>
</dbReference>
<organism evidence="4 5">
    <name type="scientific">Funneliformis caledonium</name>
    <dbReference type="NCBI Taxonomy" id="1117310"/>
    <lineage>
        <taxon>Eukaryota</taxon>
        <taxon>Fungi</taxon>
        <taxon>Fungi incertae sedis</taxon>
        <taxon>Mucoromycota</taxon>
        <taxon>Glomeromycotina</taxon>
        <taxon>Glomeromycetes</taxon>
        <taxon>Glomerales</taxon>
        <taxon>Glomeraceae</taxon>
        <taxon>Funneliformis</taxon>
    </lineage>
</organism>
<evidence type="ECO:0000256" key="2">
    <source>
        <dbReference type="ARBA" id="ARBA00022737"/>
    </source>
</evidence>
<dbReference type="AlphaFoldDB" id="A0A9N9CTA2"/>
<dbReference type="Gene3D" id="2.60.120.200">
    <property type="match status" value="1"/>
</dbReference>
<dbReference type="PANTHER" id="PTHR46809:SF2">
    <property type="entry name" value="GH21273P"/>
    <property type="match status" value="1"/>
</dbReference>
<dbReference type="InterPro" id="IPR016093">
    <property type="entry name" value="MIR_motif"/>
</dbReference>
<keyword evidence="2" id="KW-0677">Repeat</keyword>
<protein>
    <submittedName>
        <fullName evidence="4">16459_t:CDS:1</fullName>
    </submittedName>
</protein>
<dbReference type="SUPFAM" id="SSF82109">
    <property type="entry name" value="MIR domain"/>
    <property type="match status" value="1"/>
</dbReference>
<dbReference type="EMBL" id="CAJVPQ010002990">
    <property type="protein sequence ID" value="CAG8614854.1"/>
    <property type="molecule type" value="Genomic_DNA"/>
</dbReference>
<dbReference type="PROSITE" id="PS50919">
    <property type="entry name" value="MIR"/>
    <property type="match status" value="1"/>
</dbReference>
<accession>A0A9N9CTA2</accession>
<evidence type="ECO:0000259" key="3">
    <source>
        <dbReference type="PROSITE" id="PS50919"/>
    </source>
</evidence>